<dbReference type="PIRSF" id="PIRSF006443">
    <property type="entry name" value="MoaB"/>
    <property type="match status" value="1"/>
</dbReference>
<organism evidence="7 8">
    <name type="scientific">Tamilnaduibacter salinus</name>
    <dbReference type="NCBI Taxonomy" id="1484056"/>
    <lineage>
        <taxon>Bacteria</taxon>
        <taxon>Pseudomonadati</taxon>
        <taxon>Pseudomonadota</taxon>
        <taxon>Gammaproteobacteria</taxon>
        <taxon>Pseudomonadales</taxon>
        <taxon>Marinobacteraceae</taxon>
        <taxon>Tamilnaduibacter</taxon>
    </lineage>
</organism>
<accession>A0A2A2I105</accession>
<feature type="domain" description="MoaB/Mog" evidence="6">
    <location>
        <begin position="14"/>
        <end position="158"/>
    </location>
</feature>
<keyword evidence="4 5" id="KW-0501">Molybdenum cofactor biosynthesis</keyword>
<dbReference type="SUPFAM" id="SSF53218">
    <property type="entry name" value="Molybdenum cofactor biosynthesis proteins"/>
    <property type="match status" value="1"/>
</dbReference>
<name>A0A2A2I105_9GAMM</name>
<evidence type="ECO:0000256" key="4">
    <source>
        <dbReference type="ARBA" id="ARBA00023150"/>
    </source>
</evidence>
<dbReference type="InterPro" id="IPR013484">
    <property type="entry name" value="MoaB_proteobac"/>
</dbReference>
<evidence type="ECO:0000256" key="1">
    <source>
        <dbReference type="ARBA" id="ARBA00005046"/>
    </source>
</evidence>
<evidence type="ECO:0000256" key="2">
    <source>
        <dbReference type="ARBA" id="ARBA00006112"/>
    </source>
</evidence>
<comment type="pathway">
    <text evidence="1 5">Cofactor biosynthesis; molybdopterin biosynthesis.</text>
</comment>
<dbReference type="EMBL" id="NMPM01000062">
    <property type="protein sequence ID" value="PAV25409.1"/>
    <property type="molecule type" value="Genomic_DNA"/>
</dbReference>
<dbReference type="InterPro" id="IPR001453">
    <property type="entry name" value="MoaB/Mog_dom"/>
</dbReference>
<dbReference type="GO" id="GO:0005829">
    <property type="term" value="C:cytosol"/>
    <property type="evidence" value="ECO:0007669"/>
    <property type="project" value="TreeGrafter"/>
</dbReference>
<dbReference type="InterPro" id="IPR008284">
    <property type="entry name" value="MoCF_biosynth_CS"/>
</dbReference>
<dbReference type="AlphaFoldDB" id="A0A2A2I105"/>
<comment type="function">
    <text evidence="5">May be involved in the biosynthesis of molybdopterin.</text>
</comment>
<dbReference type="NCBIfam" id="TIGR02667">
    <property type="entry name" value="moaB_proteo"/>
    <property type="match status" value="1"/>
</dbReference>
<dbReference type="PANTHER" id="PTHR43232:SF2">
    <property type="entry name" value="MOLYBDENUM COFACTOR BIOSYNTHESIS PROTEIN B"/>
    <property type="match status" value="1"/>
</dbReference>
<dbReference type="NCBIfam" id="TIGR00177">
    <property type="entry name" value="molyb_syn"/>
    <property type="match status" value="1"/>
</dbReference>
<proteinExistence type="inferred from homology"/>
<dbReference type="UniPathway" id="UPA00344"/>
<dbReference type="PROSITE" id="PS01078">
    <property type="entry name" value="MOCF_BIOSYNTHESIS_1"/>
    <property type="match status" value="1"/>
</dbReference>
<evidence type="ECO:0000256" key="5">
    <source>
        <dbReference type="PIRNR" id="PIRNR006443"/>
    </source>
</evidence>
<dbReference type="Gene3D" id="3.40.980.10">
    <property type="entry name" value="MoaB/Mog-like domain"/>
    <property type="match status" value="1"/>
</dbReference>
<dbReference type="RefSeq" id="WP_095611479.1">
    <property type="nucleotide sequence ID" value="NZ_NMPM01000062.1"/>
</dbReference>
<dbReference type="CDD" id="cd00886">
    <property type="entry name" value="MogA_MoaB"/>
    <property type="match status" value="1"/>
</dbReference>
<evidence type="ECO:0000256" key="3">
    <source>
        <dbReference type="ARBA" id="ARBA00015262"/>
    </source>
</evidence>
<comment type="similarity">
    <text evidence="2 5">Belongs to the MoaB/Mog family.</text>
</comment>
<dbReference type="Pfam" id="PF00994">
    <property type="entry name" value="MoCF_biosynth"/>
    <property type="match status" value="1"/>
</dbReference>
<dbReference type="Proteomes" id="UP000218332">
    <property type="component" value="Unassembled WGS sequence"/>
</dbReference>
<keyword evidence="8" id="KW-1185">Reference proteome</keyword>
<reference evidence="7 8" key="1">
    <citation type="submission" date="2017-07" db="EMBL/GenBank/DDBJ databases">
        <title>Tamlnaduibacter salinus (Mi-7) genome sequencing.</title>
        <authorList>
            <person name="Verma A."/>
            <person name="Krishnamurthi S."/>
        </authorList>
    </citation>
    <scope>NUCLEOTIDE SEQUENCE [LARGE SCALE GENOMIC DNA]</scope>
    <source>
        <strain evidence="7 8">Mi-7</strain>
    </source>
</reference>
<dbReference type="PANTHER" id="PTHR43232">
    <property type="entry name" value="MOLYBDENUM COFACTOR BIOSYNTHESIS PROTEIN B"/>
    <property type="match status" value="1"/>
</dbReference>
<dbReference type="InterPro" id="IPR012245">
    <property type="entry name" value="MoaB"/>
</dbReference>
<gene>
    <name evidence="7" type="primary">moaB</name>
    <name evidence="7" type="ORF">CF392_10850</name>
</gene>
<protein>
    <recommendedName>
        <fullName evidence="3 5">Molybdenum cofactor biosynthesis protein B</fullName>
    </recommendedName>
</protein>
<evidence type="ECO:0000313" key="7">
    <source>
        <dbReference type="EMBL" id="PAV25409.1"/>
    </source>
</evidence>
<sequence length="190" mass="20407">MPATDTTFQALNIAVLTISDSRGPAEDSSGQYLTDEANAAGHRVVARRLLPDDIYLMRALVARWIADPGIQAVLITGGTGFHERDSTPEAVAPLFDKTIDGFGEEFRRLSVDGIGSSTIQSRAVAGLANHTVIFCLPGSTGACRDGWEGIVRDQLDSRFRPCNFAALLSRKPDRPLHRIDEALDTGAEGA</sequence>
<dbReference type="SMART" id="SM00852">
    <property type="entry name" value="MoCF_biosynth"/>
    <property type="match status" value="1"/>
</dbReference>
<evidence type="ECO:0000259" key="6">
    <source>
        <dbReference type="SMART" id="SM00852"/>
    </source>
</evidence>
<dbReference type="InterPro" id="IPR036425">
    <property type="entry name" value="MoaB/Mog-like_dom_sf"/>
</dbReference>
<evidence type="ECO:0000313" key="8">
    <source>
        <dbReference type="Proteomes" id="UP000218332"/>
    </source>
</evidence>
<dbReference type="GO" id="GO:0006777">
    <property type="term" value="P:Mo-molybdopterin cofactor biosynthetic process"/>
    <property type="evidence" value="ECO:0007669"/>
    <property type="project" value="UniProtKB-UniRule"/>
</dbReference>
<comment type="caution">
    <text evidence="7">The sequence shown here is derived from an EMBL/GenBank/DDBJ whole genome shotgun (WGS) entry which is preliminary data.</text>
</comment>